<feature type="region of interest" description="Disordered" evidence="1">
    <location>
        <begin position="362"/>
        <end position="396"/>
    </location>
</feature>
<feature type="compositionally biased region" description="Basic and acidic residues" evidence="1">
    <location>
        <begin position="74"/>
        <end position="110"/>
    </location>
</feature>
<evidence type="ECO:0000256" key="1">
    <source>
        <dbReference type="SAM" id="MobiDB-lite"/>
    </source>
</evidence>
<evidence type="ECO:0008006" key="4">
    <source>
        <dbReference type="Google" id="ProtNLM"/>
    </source>
</evidence>
<dbReference type="InParanoid" id="A0A165G6N4"/>
<name>A0A165G6N4_XYLHT</name>
<dbReference type="RefSeq" id="XP_018187355.1">
    <property type="nucleotide sequence ID" value="XM_018336160.1"/>
</dbReference>
<evidence type="ECO:0000313" key="3">
    <source>
        <dbReference type="Proteomes" id="UP000076632"/>
    </source>
</evidence>
<feature type="region of interest" description="Disordered" evidence="1">
    <location>
        <begin position="1"/>
        <end position="147"/>
    </location>
</feature>
<dbReference type="PANTHER" id="PTHR34776:SF1">
    <property type="entry name" value="F17F16.3 PROTEIN"/>
    <property type="match status" value="1"/>
</dbReference>
<organism evidence="2 3">
    <name type="scientific">Xylona heveae (strain CBS 132557 / TC161)</name>
    <dbReference type="NCBI Taxonomy" id="1328760"/>
    <lineage>
        <taxon>Eukaryota</taxon>
        <taxon>Fungi</taxon>
        <taxon>Dikarya</taxon>
        <taxon>Ascomycota</taxon>
        <taxon>Pezizomycotina</taxon>
        <taxon>Xylonomycetes</taxon>
        <taxon>Xylonales</taxon>
        <taxon>Xylonaceae</taxon>
        <taxon>Xylona</taxon>
    </lineage>
</organism>
<dbReference type="GeneID" id="28901297"/>
<keyword evidence="3" id="KW-1185">Reference proteome</keyword>
<protein>
    <recommendedName>
        <fullName evidence="4">BTB domain transcription factor</fullName>
    </recommendedName>
</protein>
<dbReference type="OMA" id="GSWIVQS"/>
<dbReference type="Proteomes" id="UP000076632">
    <property type="component" value="Unassembled WGS sequence"/>
</dbReference>
<dbReference type="OrthoDB" id="1028014at2759"/>
<evidence type="ECO:0000313" key="2">
    <source>
        <dbReference type="EMBL" id="KZF21800.1"/>
    </source>
</evidence>
<feature type="compositionally biased region" description="Basic and acidic residues" evidence="1">
    <location>
        <begin position="50"/>
        <end position="60"/>
    </location>
</feature>
<dbReference type="STRING" id="1328760.A0A165G6N4"/>
<feature type="compositionally biased region" description="Low complexity" evidence="1">
    <location>
        <begin position="1"/>
        <end position="14"/>
    </location>
</feature>
<dbReference type="PANTHER" id="PTHR34776">
    <property type="entry name" value="F17F16.3 PROTEIN"/>
    <property type="match status" value="1"/>
</dbReference>
<gene>
    <name evidence="2" type="ORF">L228DRAFT_283929</name>
</gene>
<dbReference type="EMBL" id="KV407460">
    <property type="protein sequence ID" value="KZF21800.1"/>
    <property type="molecule type" value="Genomic_DNA"/>
</dbReference>
<dbReference type="AlphaFoldDB" id="A0A165G6N4"/>
<reference evidence="2 3" key="1">
    <citation type="journal article" date="2016" name="Fungal Biol.">
        <title>The genome of Xylona heveae provides a window into fungal endophytism.</title>
        <authorList>
            <person name="Gazis R."/>
            <person name="Kuo A."/>
            <person name="Riley R."/>
            <person name="LaButti K."/>
            <person name="Lipzen A."/>
            <person name="Lin J."/>
            <person name="Amirebrahimi M."/>
            <person name="Hesse C.N."/>
            <person name="Spatafora J.W."/>
            <person name="Henrissat B."/>
            <person name="Hainaut M."/>
            <person name="Grigoriev I.V."/>
            <person name="Hibbett D.S."/>
        </authorList>
    </citation>
    <scope>NUCLEOTIDE SEQUENCE [LARGE SCALE GENOMIC DNA]</scope>
    <source>
        <strain evidence="2 3">TC161</strain>
    </source>
</reference>
<feature type="compositionally biased region" description="Basic and acidic residues" evidence="1">
    <location>
        <begin position="20"/>
        <end position="37"/>
    </location>
</feature>
<sequence length="424" mass="46603">MVGTRSSARLAAAANSKPETQGKDVGEAAAGDKRKAEAGVASKSKRGRKKSGEAEQKSIEETMPLISTESQPQSKDRTEKETDMKDKEETKVESPEAGVEKTDKAEDTAKEAVTAENDAKANGTAEARESKPENGAIEESAMREEEVPSNVLEKGIIYFFFRGRVGIDDPKNVNDIARSYIVLRPLPQGAKLTEGPLEDLENNRLLALPKKVLPTSHRDRFLTFVEKANTTLKDLRENFIASSDYETKTAGTRHTPAATPAAEGVYAITTTGRESHLAYILTIPSDVEKVQKDLGLRQKGSFIASVRNPQYPSPPNAQLPQAPEFPKEVLEEFRSLRWAGLQPKFLNYANSQILFIGESQGEIGKAGEKEPNEEDKDKEAPIEEMEKLENEDEIRTKHLKGDESVFVDLGISAKEYSGVPSSWA</sequence>
<proteinExistence type="predicted"/>
<feature type="compositionally biased region" description="Basic and acidic residues" evidence="1">
    <location>
        <begin position="365"/>
        <end position="396"/>
    </location>
</feature>
<accession>A0A165G6N4</accession>